<feature type="region of interest" description="Disordered" evidence="1">
    <location>
        <begin position="85"/>
        <end position="113"/>
    </location>
</feature>
<dbReference type="OrthoDB" id="8221909at2759"/>
<keyword evidence="2" id="KW-1185">Reference proteome</keyword>
<dbReference type="Proteomes" id="UP000515158">
    <property type="component" value="Unplaced"/>
</dbReference>
<gene>
    <name evidence="3" type="primary">LOC117650509</name>
</gene>
<dbReference type="RefSeq" id="XP_034249877.1">
    <property type="nucleotide sequence ID" value="XM_034393986.1"/>
</dbReference>
<organism evidence="3">
    <name type="scientific">Thrips palmi</name>
    <name type="common">Melon thrips</name>
    <dbReference type="NCBI Taxonomy" id="161013"/>
    <lineage>
        <taxon>Eukaryota</taxon>
        <taxon>Metazoa</taxon>
        <taxon>Ecdysozoa</taxon>
        <taxon>Arthropoda</taxon>
        <taxon>Hexapoda</taxon>
        <taxon>Insecta</taxon>
        <taxon>Pterygota</taxon>
        <taxon>Neoptera</taxon>
        <taxon>Paraneoptera</taxon>
        <taxon>Thysanoptera</taxon>
        <taxon>Terebrantia</taxon>
        <taxon>Thripoidea</taxon>
        <taxon>Thripidae</taxon>
        <taxon>Thrips</taxon>
    </lineage>
</organism>
<proteinExistence type="predicted"/>
<name>A0A6P8ZWW2_THRPL</name>
<protein>
    <submittedName>
        <fullName evidence="3">Uncharacterized protein LOC117650509 isoform X2</fullName>
    </submittedName>
</protein>
<evidence type="ECO:0000313" key="2">
    <source>
        <dbReference type="Proteomes" id="UP000515158"/>
    </source>
</evidence>
<accession>A0A6P8ZWW2</accession>
<evidence type="ECO:0000256" key="1">
    <source>
        <dbReference type="SAM" id="MobiDB-lite"/>
    </source>
</evidence>
<dbReference type="GeneID" id="117650509"/>
<sequence length="206" mass="22133">MLGAEINKTLSLQGITFEKTVGGMVAFQLRGKGVFALAEKSEVASKRRSVHDGQPAWSDLCRRARPGALGTRRSTACELECGKEGHGLGRRAEHPQPARAGPASHRTSLPAVGHRGTAAVARRFLATARGCVAGPAGKAKRPVAVTFDTEYSVSAERNPSSRREQCNRLGSLTFTCRRALGMSHSALDRIQICLDSDRSEQNRIAL</sequence>
<dbReference type="AlphaFoldDB" id="A0A6P8ZWW2"/>
<evidence type="ECO:0000313" key="3">
    <source>
        <dbReference type="RefSeq" id="XP_034249877.1"/>
    </source>
</evidence>
<feature type="compositionally biased region" description="Basic and acidic residues" evidence="1">
    <location>
        <begin position="85"/>
        <end position="96"/>
    </location>
</feature>
<reference evidence="3" key="1">
    <citation type="submission" date="2025-08" db="UniProtKB">
        <authorList>
            <consortium name="RefSeq"/>
        </authorList>
    </citation>
    <scope>IDENTIFICATION</scope>
    <source>
        <tissue evidence="3">Total insect</tissue>
    </source>
</reference>